<evidence type="ECO:0000313" key="3">
    <source>
        <dbReference type="Proteomes" id="UP000326924"/>
    </source>
</evidence>
<evidence type="ECO:0000256" key="1">
    <source>
        <dbReference type="SAM" id="MobiDB-lite"/>
    </source>
</evidence>
<dbReference type="AlphaFoldDB" id="A0A5J5F9G7"/>
<dbReference type="Proteomes" id="UP000326924">
    <property type="component" value="Unassembled WGS sequence"/>
</dbReference>
<proteinExistence type="predicted"/>
<dbReference type="EMBL" id="VXIS01000008">
    <property type="protein sequence ID" value="KAA8914144.1"/>
    <property type="molecule type" value="Genomic_DNA"/>
</dbReference>
<dbReference type="InParanoid" id="A0A5J5F9G7"/>
<accession>A0A5J5F9G7</accession>
<keyword evidence="3" id="KW-1185">Reference proteome</keyword>
<comment type="caution">
    <text evidence="2">The sequence shown here is derived from an EMBL/GenBank/DDBJ whole genome shotgun (WGS) entry which is preliminary data.</text>
</comment>
<organism evidence="2 3">
    <name type="scientific">Sphaerosporella brunnea</name>
    <dbReference type="NCBI Taxonomy" id="1250544"/>
    <lineage>
        <taxon>Eukaryota</taxon>
        <taxon>Fungi</taxon>
        <taxon>Dikarya</taxon>
        <taxon>Ascomycota</taxon>
        <taxon>Pezizomycotina</taxon>
        <taxon>Pezizomycetes</taxon>
        <taxon>Pezizales</taxon>
        <taxon>Pyronemataceae</taxon>
        <taxon>Sphaerosporella</taxon>
    </lineage>
</organism>
<gene>
    <name evidence="2" type="ORF">FN846DRAFT_902243</name>
</gene>
<feature type="compositionally biased region" description="Acidic residues" evidence="1">
    <location>
        <begin position="1"/>
        <end position="11"/>
    </location>
</feature>
<reference evidence="2 3" key="1">
    <citation type="submission" date="2019-09" db="EMBL/GenBank/DDBJ databases">
        <title>Draft genome of the ectomycorrhizal ascomycete Sphaerosporella brunnea.</title>
        <authorList>
            <consortium name="DOE Joint Genome Institute"/>
            <person name="Benucci G.M."/>
            <person name="Marozzi G."/>
            <person name="Antonielli L."/>
            <person name="Sanchez S."/>
            <person name="Marco P."/>
            <person name="Wang X."/>
            <person name="Falini L.B."/>
            <person name="Barry K."/>
            <person name="Haridas S."/>
            <person name="Lipzen A."/>
            <person name="Labutti K."/>
            <person name="Grigoriev I.V."/>
            <person name="Murat C."/>
            <person name="Martin F."/>
            <person name="Albertini E."/>
            <person name="Donnini D."/>
            <person name="Bonito G."/>
        </authorList>
    </citation>
    <scope>NUCLEOTIDE SEQUENCE [LARGE SCALE GENOMIC DNA]</scope>
    <source>
        <strain evidence="2 3">Sb_GMNB300</strain>
    </source>
</reference>
<protein>
    <submittedName>
        <fullName evidence="2">Uncharacterized protein</fullName>
    </submittedName>
</protein>
<evidence type="ECO:0000313" key="2">
    <source>
        <dbReference type="EMBL" id="KAA8914144.1"/>
    </source>
</evidence>
<sequence length="241" mass="26386">MATEDDSDAASEDSGQYTLAAASSSPVFAETTRDAKSSLAVKLRDRCNTIRWLACKTAGYNLPNLATLDVDLEEIRPLPVSADATKWQQNAEDWTFLATEWRSRYNGIVDGLPPKTPERKATNFPPLQKISLQTQACMSDDYRVEPEPTLVTAGGEDVGRIAAGVTLPAVEDFEKNGGVTNMSARSLENPVMETSSCLAEVSEPTRPPQHHEYKDLESIFLLHPCPTAKKQDGTREVNTSI</sequence>
<feature type="region of interest" description="Disordered" evidence="1">
    <location>
        <begin position="1"/>
        <end position="23"/>
    </location>
</feature>
<name>A0A5J5F9G7_9PEZI</name>